<evidence type="ECO:0000313" key="3">
    <source>
        <dbReference type="Proteomes" id="UP000287171"/>
    </source>
</evidence>
<comment type="caution">
    <text evidence="2">The sequence shown here is derived from an EMBL/GenBank/DDBJ whole genome shotgun (WGS) entry which is preliminary data.</text>
</comment>
<dbReference type="RefSeq" id="WP_126630508.1">
    <property type="nucleotide sequence ID" value="NZ_BIFT01000002.1"/>
</dbReference>
<name>A0A402BGB5_9CHLR</name>
<reference evidence="3" key="1">
    <citation type="submission" date="2018-12" db="EMBL/GenBank/DDBJ databases">
        <title>Tengunoibacter tsumagoiensis gen. nov., sp. nov., Dictyobacter kobayashii sp. nov., D. alpinus sp. nov., and D. joshuensis sp. nov. and description of Dictyobacteraceae fam. nov. within the order Ktedonobacterales isolated from Tengu-no-mugimeshi.</title>
        <authorList>
            <person name="Wang C.M."/>
            <person name="Zheng Y."/>
            <person name="Sakai Y."/>
            <person name="Toyoda A."/>
            <person name="Minakuchi Y."/>
            <person name="Abe K."/>
            <person name="Yokota A."/>
            <person name="Yabe S."/>
        </authorList>
    </citation>
    <scope>NUCLEOTIDE SEQUENCE [LARGE SCALE GENOMIC DNA]</scope>
    <source>
        <strain evidence="3">Uno16</strain>
    </source>
</reference>
<proteinExistence type="predicted"/>
<keyword evidence="3" id="KW-1185">Reference proteome</keyword>
<dbReference type="Proteomes" id="UP000287171">
    <property type="component" value="Unassembled WGS sequence"/>
</dbReference>
<feature type="region of interest" description="Disordered" evidence="1">
    <location>
        <begin position="1"/>
        <end position="20"/>
    </location>
</feature>
<accession>A0A402BGB5</accession>
<organism evidence="2 3">
    <name type="scientific">Dictyobacter alpinus</name>
    <dbReference type="NCBI Taxonomy" id="2014873"/>
    <lineage>
        <taxon>Bacteria</taxon>
        <taxon>Bacillati</taxon>
        <taxon>Chloroflexota</taxon>
        <taxon>Ktedonobacteria</taxon>
        <taxon>Ktedonobacterales</taxon>
        <taxon>Dictyobacteraceae</taxon>
        <taxon>Dictyobacter</taxon>
    </lineage>
</organism>
<sequence>MSDESEMEEQFISPLQKQGEDNEERIARLLRAGSVRDLITEAHFWLGYYQWHNDAVEALPIAMSLLECASEKSVD</sequence>
<dbReference type="EMBL" id="BIFT01000002">
    <property type="protein sequence ID" value="GCE30415.1"/>
    <property type="molecule type" value="Genomic_DNA"/>
</dbReference>
<dbReference type="OrthoDB" id="164433at2"/>
<protein>
    <submittedName>
        <fullName evidence="2">Uncharacterized protein</fullName>
    </submittedName>
</protein>
<dbReference type="AlphaFoldDB" id="A0A402BGB5"/>
<evidence type="ECO:0000313" key="2">
    <source>
        <dbReference type="EMBL" id="GCE30415.1"/>
    </source>
</evidence>
<gene>
    <name evidence="2" type="ORF">KDA_58990</name>
</gene>
<evidence type="ECO:0000256" key="1">
    <source>
        <dbReference type="SAM" id="MobiDB-lite"/>
    </source>
</evidence>